<reference evidence="1 2" key="1">
    <citation type="journal article" date="2018" name="G3 (Bethesda)">
        <title>Phylogenetic and Phylogenomic Definition of Rhizopus Species.</title>
        <authorList>
            <person name="Gryganskyi A.P."/>
            <person name="Golan J."/>
            <person name="Dolatabadi S."/>
            <person name="Mondo S."/>
            <person name="Robb S."/>
            <person name="Idnurm A."/>
            <person name="Muszewska A."/>
            <person name="Steczkiewicz K."/>
            <person name="Masonjones S."/>
            <person name="Liao H.L."/>
            <person name="Gajdeczka M.T."/>
            <person name="Anike F."/>
            <person name="Vuek A."/>
            <person name="Anishchenko I.M."/>
            <person name="Voigt K."/>
            <person name="de Hoog G.S."/>
            <person name="Smith M.E."/>
            <person name="Heitman J."/>
            <person name="Vilgalys R."/>
            <person name="Stajich J.E."/>
        </authorList>
    </citation>
    <scope>NUCLEOTIDE SEQUENCE [LARGE SCALE GENOMIC DNA]</scope>
    <source>
        <strain evidence="1 2">LSU 92-RS-03</strain>
    </source>
</reference>
<comment type="caution">
    <text evidence="1">The sequence shown here is derived from an EMBL/GenBank/DDBJ whole genome shotgun (WGS) entry which is preliminary data.</text>
</comment>
<gene>
    <name evidence="1" type="ORF">CU098_001435</name>
</gene>
<dbReference type="EMBL" id="PJQM01001068">
    <property type="protein sequence ID" value="RCI03302.1"/>
    <property type="molecule type" value="Genomic_DNA"/>
</dbReference>
<dbReference type="AlphaFoldDB" id="A0A367KN79"/>
<organism evidence="1 2">
    <name type="scientific">Rhizopus stolonifer</name>
    <name type="common">Rhizopus nigricans</name>
    <dbReference type="NCBI Taxonomy" id="4846"/>
    <lineage>
        <taxon>Eukaryota</taxon>
        <taxon>Fungi</taxon>
        <taxon>Fungi incertae sedis</taxon>
        <taxon>Mucoromycota</taxon>
        <taxon>Mucoromycotina</taxon>
        <taxon>Mucoromycetes</taxon>
        <taxon>Mucorales</taxon>
        <taxon>Mucorineae</taxon>
        <taxon>Rhizopodaceae</taxon>
        <taxon>Rhizopus</taxon>
    </lineage>
</organism>
<dbReference type="STRING" id="4846.A0A367KN79"/>
<accession>A0A367KN79</accession>
<keyword evidence="2" id="KW-1185">Reference proteome</keyword>
<dbReference type="OrthoDB" id="2261218at2759"/>
<protein>
    <submittedName>
        <fullName evidence="1">Uncharacterized protein</fullName>
    </submittedName>
</protein>
<sequence length="105" mass="12239">KRKEIHKVPLGSLLKIFHPPIDDDERLVDVGSLGLALQFSDQEKYSPEVLENRMYILPDDQKSCKEWETAFTQIADLIQEFRFDARFDATRLDNKTVSISSKLLW</sequence>
<dbReference type="Proteomes" id="UP000253551">
    <property type="component" value="Unassembled WGS sequence"/>
</dbReference>
<evidence type="ECO:0000313" key="1">
    <source>
        <dbReference type="EMBL" id="RCI03302.1"/>
    </source>
</evidence>
<name>A0A367KN79_RHIST</name>
<evidence type="ECO:0000313" key="2">
    <source>
        <dbReference type="Proteomes" id="UP000253551"/>
    </source>
</evidence>
<proteinExistence type="predicted"/>
<feature type="non-terminal residue" evidence="1">
    <location>
        <position position="1"/>
    </location>
</feature>